<reference evidence="1 2" key="1">
    <citation type="submission" date="2018-11" db="EMBL/GenBank/DDBJ databases">
        <authorList>
            <person name="Criscuolo A."/>
        </authorList>
    </citation>
    <scope>NUCLEOTIDE SEQUENCE [LARGE SCALE GENOMIC DNA]</scope>
    <source>
        <strain evidence="1">ACIP111625</strain>
    </source>
</reference>
<dbReference type="EMBL" id="UXAW01000068">
    <property type="protein sequence ID" value="VDC28372.1"/>
    <property type="molecule type" value="Genomic_DNA"/>
</dbReference>
<dbReference type="RefSeq" id="WP_124086799.1">
    <property type="nucleotide sequence ID" value="NZ_UXAW01000068.1"/>
</dbReference>
<dbReference type="AlphaFoldDB" id="A0A3P5WYR7"/>
<gene>
    <name evidence="1" type="ORF">XINFAN_02108</name>
</gene>
<organism evidence="1 2">
    <name type="scientific">Pseudogemmobacter humi</name>
    <dbReference type="NCBI Taxonomy" id="2483812"/>
    <lineage>
        <taxon>Bacteria</taxon>
        <taxon>Pseudomonadati</taxon>
        <taxon>Pseudomonadota</taxon>
        <taxon>Alphaproteobacteria</taxon>
        <taxon>Rhodobacterales</taxon>
        <taxon>Paracoccaceae</taxon>
        <taxon>Pseudogemmobacter</taxon>
    </lineage>
</organism>
<name>A0A3P5WYR7_9RHOB</name>
<proteinExistence type="predicted"/>
<keyword evidence="2" id="KW-1185">Reference proteome</keyword>
<sequence length="139" mass="15686">MSDQIDLQRQLVLVLRALEAVLPYAEEAGIVTDYESAYDEWEDIVQAFYSSFVLLPLCDTTTRLSPHMFHRLGFEFEAKKYAIVAAYGQHTFAVFDFIKGANNRMLLVLRPVGAKSEVSDLLVLPEDCENFGVEALTAF</sequence>
<dbReference type="Proteomes" id="UP000277498">
    <property type="component" value="Unassembled WGS sequence"/>
</dbReference>
<dbReference type="OrthoDB" id="7859190at2"/>
<evidence type="ECO:0000313" key="1">
    <source>
        <dbReference type="EMBL" id="VDC28372.1"/>
    </source>
</evidence>
<accession>A0A3P5WYR7</accession>
<protein>
    <submittedName>
        <fullName evidence="1">Uncharacterized protein</fullName>
    </submittedName>
</protein>
<evidence type="ECO:0000313" key="2">
    <source>
        <dbReference type="Proteomes" id="UP000277498"/>
    </source>
</evidence>